<evidence type="ECO:0000256" key="4">
    <source>
        <dbReference type="ARBA" id="ARBA00014689"/>
    </source>
</evidence>
<evidence type="ECO:0000256" key="14">
    <source>
        <dbReference type="ARBA" id="ARBA00030211"/>
    </source>
</evidence>
<keyword evidence="7 17" id="KW-0812">Transmembrane</keyword>
<protein>
    <recommendedName>
        <fullName evidence="4">Cytochrome bo(3) ubiquinol oxidase subunit 4</fullName>
    </recommendedName>
    <alternativeName>
        <fullName evidence="16">Cytochrome o ubiquinol oxidase subunit 4</fullName>
    </alternativeName>
    <alternativeName>
        <fullName evidence="13">Oxidase bo(3) subunit 4</fullName>
    </alternativeName>
    <alternativeName>
        <fullName evidence="14">Ubiquinol oxidase polypeptide IV</fullName>
    </alternativeName>
    <alternativeName>
        <fullName evidence="15">Ubiquinol oxidase subunit 4</fullName>
    </alternativeName>
</protein>
<dbReference type="GO" id="GO:0015990">
    <property type="term" value="P:electron transport coupled proton transport"/>
    <property type="evidence" value="ECO:0007669"/>
    <property type="project" value="InterPro"/>
</dbReference>
<reference evidence="18 19" key="1">
    <citation type="submission" date="2014-04" db="EMBL/GenBank/DDBJ databases">
        <title>Draft genome sequence of Photobacterium halotolerans S2753: a solonamide, ngercheumicin and holomycin producer.</title>
        <authorList>
            <person name="Machado H.R."/>
            <person name="Gram L."/>
        </authorList>
    </citation>
    <scope>NUCLEOTIDE SEQUENCE [LARGE SCALE GENOMIC DNA]</scope>
    <source>
        <strain evidence="18 19">S2753</strain>
    </source>
</reference>
<evidence type="ECO:0000313" key="19">
    <source>
        <dbReference type="Proteomes" id="UP000027192"/>
    </source>
</evidence>
<dbReference type="InterPro" id="IPR014210">
    <property type="entry name" value="Cyt_o_ubiqinol_oxidase_su4"/>
</dbReference>
<keyword evidence="8" id="KW-0249">Electron transport</keyword>
<feature type="transmembrane region" description="Helical" evidence="17">
    <location>
        <begin position="73"/>
        <end position="95"/>
    </location>
</feature>
<dbReference type="STRING" id="1654360.EA58_07010"/>
<dbReference type="NCBIfam" id="TIGR02847">
    <property type="entry name" value="CyoD"/>
    <property type="match status" value="1"/>
</dbReference>
<keyword evidence="11 17" id="KW-0472">Membrane</keyword>
<evidence type="ECO:0000256" key="15">
    <source>
        <dbReference type="ARBA" id="ARBA00031887"/>
    </source>
</evidence>
<name>A0A066RP67_9GAMM</name>
<keyword evidence="9 17" id="KW-1133">Transmembrane helix</keyword>
<dbReference type="EMBL" id="JMIB01000010">
    <property type="protein sequence ID" value="KDM92235.1"/>
    <property type="molecule type" value="Genomic_DNA"/>
</dbReference>
<evidence type="ECO:0000256" key="2">
    <source>
        <dbReference type="ARBA" id="ARBA00008079"/>
    </source>
</evidence>
<comment type="similarity">
    <text evidence="2">Belongs to the cytochrome c oxidase bacterial subunit 4 family.</text>
</comment>
<proteinExistence type="inferred from homology"/>
<gene>
    <name evidence="18" type="ORF">EA58_07010</name>
</gene>
<feature type="transmembrane region" description="Helical" evidence="17">
    <location>
        <begin position="38"/>
        <end position="61"/>
    </location>
</feature>
<feature type="transmembrane region" description="Helical" evidence="17">
    <location>
        <begin position="12"/>
        <end position="32"/>
    </location>
</feature>
<evidence type="ECO:0000256" key="17">
    <source>
        <dbReference type="SAM" id="Phobius"/>
    </source>
</evidence>
<evidence type="ECO:0000256" key="12">
    <source>
        <dbReference type="ARBA" id="ARBA00025694"/>
    </source>
</evidence>
<sequence>MAKQEHQTGYGDYIKGFIASLILTMIPFYFAATKSLPTTATVAILLVCAVVQLVVHLVYFLHMDRSEQGLWNSMSFIFTAIIVLILIAGSIWIMVNLHVNMLL</sequence>
<dbReference type="PANTHER" id="PTHR36835:SF1">
    <property type="entry name" value="CYTOCHROME BO(3) UBIQUINOL OXIDASE SUBUNIT 4"/>
    <property type="match status" value="1"/>
</dbReference>
<evidence type="ECO:0000256" key="5">
    <source>
        <dbReference type="ARBA" id="ARBA00022448"/>
    </source>
</evidence>
<dbReference type="GO" id="GO:0009319">
    <property type="term" value="C:cytochrome o ubiquinol oxidase complex"/>
    <property type="evidence" value="ECO:0007669"/>
    <property type="project" value="TreeGrafter"/>
</dbReference>
<evidence type="ECO:0000256" key="10">
    <source>
        <dbReference type="ARBA" id="ARBA00023002"/>
    </source>
</evidence>
<dbReference type="Pfam" id="PF03626">
    <property type="entry name" value="COX4_pro"/>
    <property type="match status" value="1"/>
</dbReference>
<dbReference type="GO" id="GO:0009486">
    <property type="term" value="F:cytochrome bo3 ubiquinol oxidase activity"/>
    <property type="evidence" value="ECO:0007669"/>
    <property type="project" value="InterPro"/>
</dbReference>
<dbReference type="AlphaFoldDB" id="A0A066RP67"/>
<evidence type="ECO:0000313" key="18">
    <source>
        <dbReference type="EMBL" id="KDM92235.1"/>
    </source>
</evidence>
<evidence type="ECO:0000256" key="7">
    <source>
        <dbReference type="ARBA" id="ARBA00022692"/>
    </source>
</evidence>
<comment type="function">
    <text evidence="12">Cytochrome bo(3) ubiquinol terminal oxidase is the component of the aerobic respiratory chain of E.coli that predominates when cells are grown at high aeration. Has proton pump activity across the membrane in addition to electron transfer, pumping 2 protons/electron.</text>
</comment>
<dbReference type="GO" id="GO:0015078">
    <property type="term" value="F:proton transmembrane transporter activity"/>
    <property type="evidence" value="ECO:0007669"/>
    <property type="project" value="TreeGrafter"/>
</dbReference>
<comment type="subunit">
    <text evidence="3">Heterooctamer of two A chains, two B chains, two C chains and two D chains.</text>
</comment>
<evidence type="ECO:0000256" key="3">
    <source>
        <dbReference type="ARBA" id="ARBA00011700"/>
    </source>
</evidence>
<dbReference type="OrthoDB" id="2375888at2"/>
<dbReference type="GO" id="GO:0005886">
    <property type="term" value="C:plasma membrane"/>
    <property type="evidence" value="ECO:0007669"/>
    <property type="project" value="UniProtKB-SubCell"/>
</dbReference>
<evidence type="ECO:0000256" key="13">
    <source>
        <dbReference type="ARBA" id="ARBA00030071"/>
    </source>
</evidence>
<dbReference type="RefSeq" id="WP_036750629.1">
    <property type="nucleotide sequence ID" value="NZ_JAGSGC010000012.1"/>
</dbReference>
<comment type="caution">
    <text evidence="18">The sequence shown here is derived from an EMBL/GenBank/DDBJ whole genome shotgun (WGS) entry which is preliminary data.</text>
</comment>
<dbReference type="PANTHER" id="PTHR36835">
    <property type="entry name" value="CYTOCHROME BO(3) UBIQUINOL OXIDASE SUBUNIT 4"/>
    <property type="match status" value="1"/>
</dbReference>
<dbReference type="GO" id="GO:0019646">
    <property type="term" value="P:aerobic electron transport chain"/>
    <property type="evidence" value="ECO:0007669"/>
    <property type="project" value="TreeGrafter"/>
</dbReference>
<evidence type="ECO:0000256" key="8">
    <source>
        <dbReference type="ARBA" id="ARBA00022982"/>
    </source>
</evidence>
<keyword evidence="5" id="KW-0813">Transport</keyword>
<organism evidence="18 19">
    <name type="scientific">Photobacterium galatheae</name>
    <dbReference type="NCBI Taxonomy" id="1654360"/>
    <lineage>
        <taxon>Bacteria</taxon>
        <taxon>Pseudomonadati</taxon>
        <taxon>Pseudomonadota</taxon>
        <taxon>Gammaproteobacteria</taxon>
        <taxon>Vibrionales</taxon>
        <taxon>Vibrionaceae</taxon>
        <taxon>Photobacterium</taxon>
    </lineage>
</organism>
<dbReference type="InterPro" id="IPR050968">
    <property type="entry name" value="Cytochrome_c_oxidase_bac_sub4"/>
</dbReference>
<keyword evidence="10" id="KW-0560">Oxidoreductase</keyword>
<evidence type="ECO:0000256" key="11">
    <source>
        <dbReference type="ARBA" id="ARBA00023136"/>
    </source>
</evidence>
<dbReference type="InterPro" id="IPR005171">
    <property type="entry name" value="Cyt_c_oxidase_su4_prok"/>
</dbReference>
<accession>A0A066RP67</accession>
<keyword evidence="6" id="KW-1003">Cell membrane</keyword>
<comment type="subcellular location">
    <subcellularLocation>
        <location evidence="1">Cell membrane</location>
        <topology evidence="1">Multi-pass membrane protein</topology>
    </subcellularLocation>
</comment>
<keyword evidence="19" id="KW-1185">Reference proteome</keyword>
<evidence type="ECO:0000256" key="6">
    <source>
        <dbReference type="ARBA" id="ARBA00022475"/>
    </source>
</evidence>
<evidence type="ECO:0000256" key="9">
    <source>
        <dbReference type="ARBA" id="ARBA00022989"/>
    </source>
</evidence>
<dbReference type="Proteomes" id="UP000027192">
    <property type="component" value="Unassembled WGS sequence"/>
</dbReference>
<evidence type="ECO:0000256" key="16">
    <source>
        <dbReference type="ARBA" id="ARBA00032185"/>
    </source>
</evidence>
<evidence type="ECO:0000256" key="1">
    <source>
        <dbReference type="ARBA" id="ARBA00004651"/>
    </source>
</evidence>